<protein>
    <recommendedName>
        <fullName evidence="1">Acid phosphatase</fullName>
        <ecNumber evidence="1">3.1.3.2</ecNumber>
    </recommendedName>
</protein>
<gene>
    <name evidence="3" type="ORF">GCM10009093_08090</name>
</gene>
<dbReference type="SUPFAM" id="SSF48317">
    <property type="entry name" value="Acid phosphatase/Vanadium-dependent haloperoxidase"/>
    <property type="match status" value="1"/>
</dbReference>
<dbReference type="EMBL" id="BAAAEJ010000003">
    <property type="protein sequence ID" value="GAA0383527.1"/>
    <property type="molecule type" value="Genomic_DNA"/>
</dbReference>
<comment type="similarity">
    <text evidence="1">Belongs to the class A bacterial acid phosphatase family.</text>
</comment>
<dbReference type="Proteomes" id="UP001500791">
    <property type="component" value="Unassembled WGS sequence"/>
</dbReference>
<comment type="catalytic activity">
    <reaction evidence="1">
        <text>a phosphate monoester + H2O = an alcohol + phosphate</text>
        <dbReference type="Rhea" id="RHEA:15017"/>
        <dbReference type="ChEBI" id="CHEBI:15377"/>
        <dbReference type="ChEBI" id="CHEBI:30879"/>
        <dbReference type="ChEBI" id="CHEBI:43474"/>
        <dbReference type="ChEBI" id="CHEBI:67140"/>
        <dbReference type="EC" id="3.1.3.2"/>
    </reaction>
</comment>
<dbReference type="RefSeq" id="WP_167174834.1">
    <property type="nucleotide sequence ID" value="NZ_BAAAEJ010000003.1"/>
</dbReference>
<dbReference type="InterPro" id="IPR001011">
    <property type="entry name" value="Acid_Pase_classA_bac"/>
</dbReference>
<keyword evidence="1" id="KW-0378">Hydrolase</keyword>
<organism evidence="3 4">
    <name type="scientific">Brevundimonas terrae</name>
    <dbReference type="NCBI Taxonomy" id="363631"/>
    <lineage>
        <taxon>Bacteria</taxon>
        <taxon>Pseudomonadati</taxon>
        <taxon>Pseudomonadota</taxon>
        <taxon>Alphaproteobacteria</taxon>
        <taxon>Caulobacterales</taxon>
        <taxon>Caulobacteraceae</taxon>
        <taxon>Brevundimonas</taxon>
    </lineage>
</organism>
<sequence length="274" mass="28674">MKAGFVFGTCVASLSALLSGCVGTPAAFEPKAVAADPAHHGYLSRSDLQLLADVVPPPPAAGSEAEAADRALSATYRVLENTDRWLMATSHAEVRSPFALQHFDCTLGVRFDPAQNTTPATARLMQRLFEDAEATSTLVKLRAHRARPVGDDPAREACQRVSRAGRASASYPSGSATVAAAYGEAMAAIAPEHAQAARETGHQIALSRVVCAMHYPLDAQTGEGLGKAVFDRAADAAEFQADLALARQEYAALKASGKTNPGCAAERSALSQNL</sequence>
<evidence type="ECO:0000256" key="1">
    <source>
        <dbReference type="PIRNR" id="PIRNR000897"/>
    </source>
</evidence>
<evidence type="ECO:0000313" key="4">
    <source>
        <dbReference type="Proteomes" id="UP001500791"/>
    </source>
</evidence>
<dbReference type="PRINTS" id="PR00483">
    <property type="entry name" value="BACPHPHTASE"/>
</dbReference>
<accession>A0ABN0Y5N9</accession>
<evidence type="ECO:0000256" key="2">
    <source>
        <dbReference type="SAM" id="MobiDB-lite"/>
    </source>
</evidence>
<dbReference type="Gene3D" id="1.20.144.10">
    <property type="entry name" value="Phosphatidic acid phosphatase type 2/haloperoxidase"/>
    <property type="match status" value="1"/>
</dbReference>
<proteinExistence type="inferred from homology"/>
<feature type="region of interest" description="Disordered" evidence="2">
    <location>
        <begin position="150"/>
        <end position="171"/>
    </location>
</feature>
<evidence type="ECO:0000313" key="3">
    <source>
        <dbReference type="EMBL" id="GAA0383527.1"/>
    </source>
</evidence>
<dbReference type="PIRSF" id="PIRSF000897">
    <property type="entry name" value="Acid_Ptase_ClsA"/>
    <property type="match status" value="1"/>
</dbReference>
<name>A0ABN0Y5N9_9CAUL</name>
<dbReference type="EC" id="3.1.3.2" evidence="1"/>
<dbReference type="PROSITE" id="PS51257">
    <property type="entry name" value="PROKAR_LIPOPROTEIN"/>
    <property type="match status" value="1"/>
</dbReference>
<keyword evidence="4" id="KW-1185">Reference proteome</keyword>
<comment type="caution">
    <text evidence="3">The sequence shown here is derived from an EMBL/GenBank/DDBJ whole genome shotgun (WGS) entry which is preliminary data.</text>
</comment>
<dbReference type="InterPro" id="IPR036938">
    <property type="entry name" value="PAP2/HPO_sf"/>
</dbReference>
<reference evidence="3 4" key="1">
    <citation type="journal article" date="2019" name="Int. J. Syst. Evol. Microbiol.">
        <title>The Global Catalogue of Microorganisms (GCM) 10K type strain sequencing project: providing services to taxonomists for standard genome sequencing and annotation.</title>
        <authorList>
            <consortium name="The Broad Institute Genomics Platform"/>
            <consortium name="The Broad Institute Genome Sequencing Center for Infectious Disease"/>
            <person name="Wu L."/>
            <person name="Ma J."/>
        </authorList>
    </citation>
    <scope>NUCLEOTIDE SEQUENCE [LARGE SCALE GENOMIC DNA]</scope>
    <source>
        <strain evidence="3 4">JCM 13476</strain>
    </source>
</reference>